<keyword evidence="2 6" id="KW-0349">Heme</keyword>
<dbReference type="GO" id="GO:0009055">
    <property type="term" value="F:electron transfer activity"/>
    <property type="evidence" value="ECO:0007669"/>
    <property type="project" value="InterPro"/>
</dbReference>
<dbReference type="PANTHER" id="PTHR11961">
    <property type="entry name" value="CYTOCHROME C"/>
    <property type="match status" value="1"/>
</dbReference>
<evidence type="ECO:0000256" key="5">
    <source>
        <dbReference type="ARBA" id="ARBA00023004"/>
    </source>
</evidence>
<evidence type="ECO:0000256" key="2">
    <source>
        <dbReference type="ARBA" id="ARBA00022617"/>
    </source>
</evidence>
<keyword evidence="3 6" id="KW-0479">Metal-binding</keyword>
<evidence type="ECO:0000313" key="11">
    <source>
        <dbReference type="Proteomes" id="UP000533306"/>
    </source>
</evidence>
<dbReference type="InterPro" id="IPR002327">
    <property type="entry name" value="Cyt_c_1A/1B"/>
</dbReference>
<keyword evidence="11" id="KW-1185">Reference proteome</keyword>
<dbReference type="PRINTS" id="PR00604">
    <property type="entry name" value="CYTCHRMECIAB"/>
</dbReference>
<feature type="region of interest" description="Disordered" evidence="7">
    <location>
        <begin position="174"/>
        <end position="251"/>
    </location>
</feature>
<dbReference type="RefSeq" id="WP_183826909.1">
    <property type="nucleotide sequence ID" value="NZ_JACHEU010000001.1"/>
</dbReference>
<dbReference type="SUPFAM" id="SSF46626">
    <property type="entry name" value="Cytochrome c"/>
    <property type="match status" value="1"/>
</dbReference>
<keyword evidence="8" id="KW-0812">Transmembrane</keyword>
<reference evidence="10 11" key="1">
    <citation type="submission" date="2020-08" db="EMBL/GenBank/DDBJ databases">
        <title>Genomic Encyclopedia of Type Strains, Phase IV (KMG-IV): sequencing the most valuable type-strain genomes for metagenomic binning, comparative biology and taxonomic classification.</title>
        <authorList>
            <person name="Goeker M."/>
        </authorList>
    </citation>
    <scope>NUCLEOTIDE SEQUENCE [LARGE SCALE GENOMIC DNA]</scope>
    <source>
        <strain evidence="10 11">DSM 11099</strain>
    </source>
</reference>
<comment type="caution">
    <text evidence="10">The sequence shown here is derived from an EMBL/GenBank/DDBJ whole genome shotgun (WGS) entry which is preliminary data.</text>
</comment>
<keyword evidence="4" id="KW-0249">Electron transport</keyword>
<dbReference type="Gene3D" id="1.10.760.10">
    <property type="entry name" value="Cytochrome c-like domain"/>
    <property type="match status" value="1"/>
</dbReference>
<sequence>MDSFEVNKILGGLLGTVFIIFSVGIASNSLFSTHAPEKPGFIIEAVEGDAGGAAAGGAAEATPIADLLAKADAKAGEAVFKKCAACHSIEKGGPNKVGPDLWSIVDRPVASHEGFSYSGAMKEFAGGGSEKWTFDNLNHFLISPKGFVKGTAMGFAGLKKDDERANLIAYMREQADSPVPLPEAGAAAPEGEATEAAPAEGAAPTGTAPADAAPAEQAPAEAAPAEQAPAQEAPAAGEAAPEGQPAEQPAE</sequence>
<evidence type="ECO:0000256" key="3">
    <source>
        <dbReference type="ARBA" id="ARBA00022723"/>
    </source>
</evidence>
<dbReference type="AlphaFoldDB" id="A0A7W9VV47"/>
<evidence type="ECO:0000256" key="7">
    <source>
        <dbReference type="SAM" id="MobiDB-lite"/>
    </source>
</evidence>
<keyword evidence="8" id="KW-1133">Transmembrane helix</keyword>
<evidence type="ECO:0000256" key="1">
    <source>
        <dbReference type="ARBA" id="ARBA00022448"/>
    </source>
</evidence>
<dbReference type="GO" id="GO:0020037">
    <property type="term" value="F:heme binding"/>
    <property type="evidence" value="ECO:0007669"/>
    <property type="project" value="InterPro"/>
</dbReference>
<evidence type="ECO:0000259" key="9">
    <source>
        <dbReference type="PROSITE" id="PS51007"/>
    </source>
</evidence>
<dbReference type="Pfam" id="PF00034">
    <property type="entry name" value="Cytochrom_C"/>
    <property type="match status" value="1"/>
</dbReference>
<proteinExistence type="predicted"/>
<dbReference type="InterPro" id="IPR009056">
    <property type="entry name" value="Cyt_c-like_dom"/>
</dbReference>
<name>A0A7W9VV47_9HYPH</name>
<keyword evidence="8" id="KW-0472">Membrane</keyword>
<dbReference type="EMBL" id="JACHEU010000001">
    <property type="protein sequence ID" value="MBB6011687.1"/>
    <property type="molecule type" value="Genomic_DNA"/>
</dbReference>
<evidence type="ECO:0000256" key="4">
    <source>
        <dbReference type="ARBA" id="ARBA00022982"/>
    </source>
</evidence>
<dbReference type="InterPro" id="IPR036909">
    <property type="entry name" value="Cyt_c-like_dom_sf"/>
</dbReference>
<protein>
    <submittedName>
        <fullName evidence="10">Cytochrome c</fullName>
    </submittedName>
</protein>
<dbReference type="PROSITE" id="PS51007">
    <property type="entry name" value="CYTC"/>
    <property type="match status" value="1"/>
</dbReference>
<feature type="compositionally biased region" description="Low complexity" evidence="7">
    <location>
        <begin position="182"/>
        <end position="251"/>
    </location>
</feature>
<evidence type="ECO:0000256" key="8">
    <source>
        <dbReference type="SAM" id="Phobius"/>
    </source>
</evidence>
<organism evidence="10 11">
    <name type="scientific">Aquamicrobium lusatiense</name>
    <dbReference type="NCBI Taxonomy" id="89772"/>
    <lineage>
        <taxon>Bacteria</taxon>
        <taxon>Pseudomonadati</taxon>
        <taxon>Pseudomonadota</taxon>
        <taxon>Alphaproteobacteria</taxon>
        <taxon>Hyphomicrobiales</taxon>
        <taxon>Phyllobacteriaceae</taxon>
        <taxon>Aquamicrobium</taxon>
    </lineage>
</organism>
<keyword evidence="5 6" id="KW-0408">Iron</keyword>
<accession>A0A7W9VV47</accession>
<evidence type="ECO:0000256" key="6">
    <source>
        <dbReference type="PROSITE-ProRule" id="PRU00433"/>
    </source>
</evidence>
<evidence type="ECO:0000313" key="10">
    <source>
        <dbReference type="EMBL" id="MBB6011687.1"/>
    </source>
</evidence>
<keyword evidence="1" id="KW-0813">Transport</keyword>
<feature type="transmembrane region" description="Helical" evidence="8">
    <location>
        <begin position="12"/>
        <end position="31"/>
    </location>
</feature>
<dbReference type="Proteomes" id="UP000533306">
    <property type="component" value="Unassembled WGS sequence"/>
</dbReference>
<feature type="domain" description="Cytochrome c" evidence="9">
    <location>
        <begin position="71"/>
        <end position="175"/>
    </location>
</feature>
<gene>
    <name evidence="10" type="ORF">HNR59_001032</name>
</gene>
<dbReference type="GO" id="GO:0046872">
    <property type="term" value="F:metal ion binding"/>
    <property type="evidence" value="ECO:0007669"/>
    <property type="project" value="UniProtKB-KW"/>
</dbReference>